<feature type="signal peptide" evidence="7">
    <location>
        <begin position="1"/>
        <end position="19"/>
    </location>
</feature>
<keyword evidence="9" id="KW-1185">Reference proteome</keyword>
<evidence type="ECO:0000256" key="4">
    <source>
        <dbReference type="ARBA" id="ARBA00022801"/>
    </source>
</evidence>
<organism evidence="8 9">
    <name type="scientific">Mycena venus</name>
    <dbReference type="NCBI Taxonomy" id="2733690"/>
    <lineage>
        <taxon>Eukaryota</taxon>
        <taxon>Fungi</taxon>
        <taxon>Dikarya</taxon>
        <taxon>Basidiomycota</taxon>
        <taxon>Agaricomycotina</taxon>
        <taxon>Agaricomycetes</taxon>
        <taxon>Agaricomycetidae</taxon>
        <taxon>Agaricales</taxon>
        <taxon>Marasmiineae</taxon>
        <taxon>Mycenaceae</taxon>
        <taxon>Mycena</taxon>
    </lineage>
</organism>
<dbReference type="SUPFAM" id="SSF53933">
    <property type="entry name" value="Microbial ribonucleases"/>
    <property type="match status" value="1"/>
</dbReference>
<keyword evidence="6" id="KW-0456">Lyase</keyword>
<protein>
    <submittedName>
        <fullName evidence="8">Guanyl-specific ribonuclease C2</fullName>
    </submittedName>
</protein>
<keyword evidence="3" id="KW-0255">Endonuclease</keyword>
<dbReference type="PIRSF" id="PIRSF037430">
    <property type="entry name" value="RNase_U2"/>
    <property type="match status" value="1"/>
</dbReference>
<dbReference type="GO" id="GO:0016787">
    <property type="term" value="F:hydrolase activity"/>
    <property type="evidence" value="ECO:0007669"/>
    <property type="project" value="UniProtKB-KW"/>
</dbReference>
<evidence type="ECO:0000313" key="9">
    <source>
        <dbReference type="Proteomes" id="UP000620124"/>
    </source>
</evidence>
<dbReference type="GO" id="GO:0016829">
    <property type="term" value="F:lyase activity"/>
    <property type="evidence" value="ECO:0007669"/>
    <property type="project" value="UniProtKB-KW"/>
</dbReference>
<dbReference type="InterPro" id="IPR000026">
    <property type="entry name" value="N1-like"/>
</dbReference>
<dbReference type="Gene3D" id="3.10.450.30">
    <property type="entry name" value="Microbial ribonucleases"/>
    <property type="match status" value="1"/>
</dbReference>
<proteinExistence type="predicted"/>
<evidence type="ECO:0000256" key="2">
    <source>
        <dbReference type="ARBA" id="ARBA00022729"/>
    </source>
</evidence>
<dbReference type="Pfam" id="PF00545">
    <property type="entry name" value="Ribonuclease"/>
    <property type="match status" value="1"/>
</dbReference>
<dbReference type="InterPro" id="IPR048269">
    <property type="entry name" value="RNase_U2"/>
</dbReference>
<comment type="caution">
    <text evidence="8">The sequence shown here is derived from an EMBL/GenBank/DDBJ whole genome shotgun (WGS) entry which is preliminary data.</text>
</comment>
<evidence type="ECO:0000313" key="8">
    <source>
        <dbReference type="EMBL" id="KAF7348827.1"/>
    </source>
</evidence>
<keyword evidence="2 7" id="KW-0732">Signal</keyword>
<dbReference type="PANTHER" id="PTHR42104:SF2">
    <property type="entry name" value="GUANYL-SPECIFIC RIBONUCLEASE, PUTATIVE (AFU_ORTHOLOGUE AFUA_4G01200)-RELATED"/>
    <property type="match status" value="1"/>
</dbReference>
<dbReference type="InterPro" id="IPR016191">
    <property type="entry name" value="Ribonuclease/ribotoxin"/>
</dbReference>
<dbReference type="GO" id="GO:0004521">
    <property type="term" value="F:RNA endonuclease activity"/>
    <property type="evidence" value="ECO:0007669"/>
    <property type="project" value="InterPro"/>
</dbReference>
<feature type="chain" id="PRO_5034819126" evidence="7">
    <location>
        <begin position="20"/>
        <end position="132"/>
    </location>
</feature>
<dbReference type="GO" id="GO:0003723">
    <property type="term" value="F:RNA binding"/>
    <property type="evidence" value="ECO:0007669"/>
    <property type="project" value="InterPro"/>
</dbReference>
<evidence type="ECO:0000256" key="5">
    <source>
        <dbReference type="ARBA" id="ARBA00023157"/>
    </source>
</evidence>
<gene>
    <name evidence="8" type="ORF">MVEN_01402700</name>
</gene>
<evidence type="ECO:0000256" key="6">
    <source>
        <dbReference type="ARBA" id="ARBA00023239"/>
    </source>
</evidence>
<keyword evidence="5" id="KW-1015">Disulfide bond</keyword>
<evidence type="ECO:0000256" key="3">
    <source>
        <dbReference type="ARBA" id="ARBA00022759"/>
    </source>
</evidence>
<accession>A0A8H6XX82</accession>
<dbReference type="OrthoDB" id="5425539at2759"/>
<evidence type="ECO:0000256" key="7">
    <source>
        <dbReference type="SAM" id="SignalP"/>
    </source>
</evidence>
<evidence type="ECO:0000256" key="1">
    <source>
        <dbReference type="ARBA" id="ARBA00022722"/>
    </source>
</evidence>
<dbReference type="EMBL" id="JACAZI010000011">
    <property type="protein sequence ID" value="KAF7348827.1"/>
    <property type="molecule type" value="Genomic_DNA"/>
</dbReference>
<sequence>MFFSRALLIATILAPLALAAPAAGPTRDVTCGTKVYTPTKVSTALAAGYSRLSENRFLDGYPHTFRNFEKLPVSPSCSGSELFEFPLVSGGPYPGGDAGNDRVVFTSTGLYCTVMTHTGAGSNSFVPCRGAL</sequence>
<keyword evidence="1" id="KW-0540">Nuclease</keyword>
<name>A0A8H6XX82_9AGAR</name>
<dbReference type="Proteomes" id="UP000620124">
    <property type="component" value="Unassembled WGS sequence"/>
</dbReference>
<reference evidence="8" key="1">
    <citation type="submission" date="2020-05" db="EMBL/GenBank/DDBJ databases">
        <title>Mycena genomes resolve the evolution of fungal bioluminescence.</title>
        <authorList>
            <person name="Tsai I.J."/>
        </authorList>
    </citation>
    <scope>NUCLEOTIDE SEQUENCE</scope>
    <source>
        <strain evidence="8">CCC161011</strain>
    </source>
</reference>
<dbReference type="PANTHER" id="PTHR42104">
    <property type="entry name" value="EXTRACELLULAR GUANYL-SPECIFIC RIBONUCLEASE RNTA (AFU_ORTHOLOGUE AFUA_4G03230)"/>
    <property type="match status" value="1"/>
</dbReference>
<dbReference type="AlphaFoldDB" id="A0A8H6XX82"/>
<keyword evidence="4" id="KW-0378">Hydrolase</keyword>